<gene>
    <name evidence="2" type="ORF">Taro_000747</name>
</gene>
<keyword evidence="1" id="KW-0472">Membrane</keyword>
<proteinExistence type="predicted"/>
<evidence type="ECO:0000256" key="1">
    <source>
        <dbReference type="SAM" id="Phobius"/>
    </source>
</evidence>
<organism evidence="2 3">
    <name type="scientific">Colocasia esculenta</name>
    <name type="common">Wild taro</name>
    <name type="synonym">Arum esculentum</name>
    <dbReference type="NCBI Taxonomy" id="4460"/>
    <lineage>
        <taxon>Eukaryota</taxon>
        <taxon>Viridiplantae</taxon>
        <taxon>Streptophyta</taxon>
        <taxon>Embryophyta</taxon>
        <taxon>Tracheophyta</taxon>
        <taxon>Spermatophyta</taxon>
        <taxon>Magnoliopsida</taxon>
        <taxon>Liliopsida</taxon>
        <taxon>Araceae</taxon>
        <taxon>Aroideae</taxon>
        <taxon>Colocasieae</taxon>
        <taxon>Colocasia</taxon>
    </lineage>
</organism>
<sequence length="232" mass="26413">RRAAERHQGEEEGEEGEELVVAAVLIQKEIQPKLGSIVIQRFEYFVIWFGAVVLWLGAVVLWCLSLFQTLRQNDEQKVKCVDTASSGVDTKPSSQRTQLTGLYSVSTQPQVVCVDTSGPSQRTNSASLGQYVDTLLGQVDTLRKLFHFKFHLDMWHSRVHMDPSWIMCPCTPRVLLDTLGYKYPPIGHPTQENLFIAFQKSFWRQEEFSSLFLLLLCCCNQILISPSTRSED</sequence>
<dbReference type="EMBL" id="NMUH01000014">
    <property type="protein sequence ID" value="MQL68444.1"/>
    <property type="molecule type" value="Genomic_DNA"/>
</dbReference>
<protein>
    <submittedName>
        <fullName evidence="2">Uncharacterized protein</fullName>
    </submittedName>
</protein>
<feature type="transmembrane region" description="Helical" evidence="1">
    <location>
        <begin position="45"/>
        <end position="67"/>
    </location>
</feature>
<keyword evidence="3" id="KW-1185">Reference proteome</keyword>
<dbReference type="Proteomes" id="UP000652761">
    <property type="component" value="Unassembled WGS sequence"/>
</dbReference>
<dbReference type="AlphaFoldDB" id="A0A843TFR1"/>
<accession>A0A843TFR1</accession>
<keyword evidence="1" id="KW-1133">Transmembrane helix</keyword>
<reference evidence="2" key="1">
    <citation type="submission" date="2017-07" db="EMBL/GenBank/DDBJ databases">
        <title>Taro Niue Genome Assembly and Annotation.</title>
        <authorList>
            <person name="Atibalentja N."/>
            <person name="Keating K."/>
            <person name="Fields C.J."/>
        </authorList>
    </citation>
    <scope>NUCLEOTIDE SEQUENCE</scope>
    <source>
        <strain evidence="2">Niue_2</strain>
        <tissue evidence="2">Leaf</tissue>
    </source>
</reference>
<name>A0A843TFR1_COLES</name>
<feature type="non-terminal residue" evidence="2">
    <location>
        <position position="1"/>
    </location>
</feature>
<evidence type="ECO:0000313" key="3">
    <source>
        <dbReference type="Proteomes" id="UP000652761"/>
    </source>
</evidence>
<comment type="caution">
    <text evidence="2">The sequence shown here is derived from an EMBL/GenBank/DDBJ whole genome shotgun (WGS) entry which is preliminary data.</text>
</comment>
<keyword evidence="1" id="KW-0812">Transmembrane</keyword>
<evidence type="ECO:0000313" key="2">
    <source>
        <dbReference type="EMBL" id="MQL68444.1"/>
    </source>
</evidence>